<proteinExistence type="predicted"/>
<reference evidence="1" key="2">
    <citation type="submission" date="2022-01" db="EMBL/GenBank/DDBJ databases">
        <authorList>
            <person name="Yamashiro T."/>
            <person name="Shiraishi A."/>
            <person name="Satake H."/>
            <person name="Nakayama K."/>
        </authorList>
    </citation>
    <scope>NUCLEOTIDE SEQUENCE</scope>
</reference>
<comment type="caution">
    <text evidence="1">The sequence shown here is derived from an EMBL/GenBank/DDBJ whole genome shotgun (WGS) entry which is preliminary data.</text>
</comment>
<dbReference type="Proteomes" id="UP001151760">
    <property type="component" value="Unassembled WGS sequence"/>
</dbReference>
<sequence length="350" mass="39509">MVPRAVLMNSGLVSLNTARQLNTAYLKITMNSAIPMTNLSKSVHLTGNLQMDLQDKGVIESGCSRHMTGNMSYLTNHERVDKTVNGEVQFQALIDGKKIIVTEASIRCDLQLNDEEGTDCLPNATIFEELTRMSAKTTAWNEFSSTMDSTIICLTTNQKFNFSKYIFESMVKNLENVSDKFLMYPRFVQVFLEKQLEEISNHKRIYVTPSHTKKIFGNMRRVGKGFSERETPLFPTMIVQAQEEIGEGSANLTDPHHTPTIIQPCRSHFYIDLSSMLRVVANMDSSTLTTRETMTMNTINILNFMEDVSKHSVKSWTQSEINLSTFDPFCIILGSSLLIILNSCTVILIT</sequence>
<keyword evidence="2" id="KW-1185">Reference proteome</keyword>
<protein>
    <submittedName>
        <fullName evidence="1">Uncharacterized protein</fullName>
    </submittedName>
</protein>
<name>A0ABQ5ESP5_9ASTR</name>
<evidence type="ECO:0000313" key="2">
    <source>
        <dbReference type="Proteomes" id="UP001151760"/>
    </source>
</evidence>
<organism evidence="1 2">
    <name type="scientific">Tanacetum coccineum</name>
    <dbReference type="NCBI Taxonomy" id="301880"/>
    <lineage>
        <taxon>Eukaryota</taxon>
        <taxon>Viridiplantae</taxon>
        <taxon>Streptophyta</taxon>
        <taxon>Embryophyta</taxon>
        <taxon>Tracheophyta</taxon>
        <taxon>Spermatophyta</taxon>
        <taxon>Magnoliopsida</taxon>
        <taxon>eudicotyledons</taxon>
        <taxon>Gunneridae</taxon>
        <taxon>Pentapetalae</taxon>
        <taxon>asterids</taxon>
        <taxon>campanulids</taxon>
        <taxon>Asterales</taxon>
        <taxon>Asteraceae</taxon>
        <taxon>Asteroideae</taxon>
        <taxon>Anthemideae</taxon>
        <taxon>Anthemidinae</taxon>
        <taxon>Tanacetum</taxon>
    </lineage>
</organism>
<evidence type="ECO:0000313" key="1">
    <source>
        <dbReference type="EMBL" id="GJT54051.1"/>
    </source>
</evidence>
<dbReference type="EMBL" id="BQNB010016640">
    <property type="protein sequence ID" value="GJT54051.1"/>
    <property type="molecule type" value="Genomic_DNA"/>
</dbReference>
<gene>
    <name evidence="1" type="ORF">Tco_0989105</name>
</gene>
<reference evidence="1" key="1">
    <citation type="journal article" date="2022" name="Int. J. Mol. Sci.">
        <title>Draft Genome of Tanacetum Coccineum: Genomic Comparison of Closely Related Tanacetum-Family Plants.</title>
        <authorList>
            <person name="Yamashiro T."/>
            <person name="Shiraishi A."/>
            <person name="Nakayama K."/>
            <person name="Satake H."/>
        </authorList>
    </citation>
    <scope>NUCLEOTIDE SEQUENCE</scope>
</reference>
<accession>A0ABQ5ESP5</accession>